<keyword evidence="10" id="KW-0472">Membrane</keyword>
<keyword evidence="6 12" id="KW-0812">Transmembrane</keyword>
<dbReference type="GO" id="GO:0032580">
    <property type="term" value="C:Golgi cisterna membrane"/>
    <property type="evidence" value="ECO:0007669"/>
    <property type="project" value="UniProtKB-SubCell"/>
</dbReference>
<evidence type="ECO:0000256" key="5">
    <source>
        <dbReference type="ARBA" id="ARBA00022679"/>
    </source>
</evidence>
<dbReference type="Proteomes" id="UP000676336">
    <property type="component" value="Unassembled WGS sequence"/>
</dbReference>
<keyword evidence="11" id="KW-0325">Glycoprotein</keyword>
<sequence length="367" mass="42858">IYHKQVQVSSHTKASSISNVIQRETNSSKIDLQIAQPLFQSRTSSYYPHLPIHIYNQNLSSLRNRSKLILIGNGFFGDESWGLNTKTGTSTELMKQLSCPYLGNYCDITTDKNRFSEADAIIYHMRDKIDRRQAEQNRRPHQRFVFALWESPLNSPNIKSYNKFFNWTMTYRFQSHVVTSYYSANAYIHTSSDYYRYLLEENTAKNLNLNLRKVNHQLSDETLTNKNLGTAAALISNCGAKSGRLAFIRRLQRHMDVKVYGRCGDQCPENVDCREFIAKRYYFFLSFENSLCTDYATEKFFSVLEHPIVPVVYGHTDYSTFIPSSGFINVNKFSNFTALAQYLKKVRYDKEKYLSYFSWKKDYVWGV</sequence>
<organism evidence="15 16">
    <name type="scientific">Rotaria magnacalcarata</name>
    <dbReference type="NCBI Taxonomy" id="392030"/>
    <lineage>
        <taxon>Eukaryota</taxon>
        <taxon>Metazoa</taxon>
        <taxon>Spiralia</taxon>
        <taxon>Gnathifera</taxon>
        <taxon>Rotifera</taxon>
        <taxon>Eurotatoria</taxon>
        <taxon>Bdelloidea</taxon>
        <taxon>Philodinida</taxon>
        <taxon>Philodinidae</taxon>
        <taxon>Rotaria</taxon>
    </lineage>
</organism>
<gene>
    <name evidence="15" type="ORF">SMN809_LOCUS67756</name>
</gene>
<dbReference type="SUPFAM" id="SSF53756">
    <property type="entry name" value="UDP-Glycosyltransferase/glycogen phosphorylase"/>
    <property type="match status" value="1"/>
</dbReference>
<feature type="non-terminal residue" evidence="15">
    <location>
        <position position="367"/>
    </location>
</feature>
<keyword evidence="7" id="KW-0735">Signal-anchor</keyword>
<evidence type="ECO:0000256" key="11">
    <source>
        <dbReference type="ARBA" id="ARBA00023180"/>
    </source>
</evidence>
<evidence type="ECO:0000256" key="7">
    <source>
        <dbReference type="ARBA" id="ARBA00022968"/>
    </source>
</evidence>
<dbReference type="PANTHER" id="PTHR48438:SF1">
    <property type="entry name" value="ALPHA-(1,3)-FUCOSYLTRANSFERASE C-RELATED"/>
    <property type="match status" value="1"/>
</dbReference>
<proteinExistence type="inferred from homology"/>
<evidence type="ECO:0000256" key="2">
    <source>
        <dbReference type="ARBA" id="ARBA00004922"/>
    </source>
</evidence>
<dbReference type="InterPro" id="IPR001503">
    <property type="entry name" value="Glyco_trans_10"/>
</dbReference>
<comment type="pathway">
    <text evidence="2">Protein modification; protein glycosylation.</text>
</comment>
<dbReference type="AlphaFoldDB" id="A0A8S3H6M9"/>
<dbReference type="Pfam" id="PF17039">
    <property type="entry name" value="Glyco_tran_10_N"/>
    <property type="match status" value="1"/>
</dbReference>
<evidence type="ECO:0000256" key="12">
    <source>
        <dbReference type="RuleBase" id="RU003832"/>
    </source>
</evidence>
<evidence type="ECO:0000259" key="13">
    <source>
        <dbReference type="Pfam" id="PF00852"/>
    </source>
</evidence>
<evidence type="ECO:0000256" key="3">
    <source>
        <dbReference type="ARBA" id="ARBA00008919"/>
    </source>
</evidence>
<evidence type="ECO:0000313" key="15">
    <source>
        <dbReference type="EMBL" id="CAF5176981.1"/>
    </source>
</evidence>
<keyword evidence="4 12" id="KW-0328">Glycosyltransferase</keyword>
<dbReference type="Pfam" id="PF00852">
    <property type="entry name" value="Glyco_transf_10"/>
    <property type="match status" value="1"/>
</dbReference>
<evidence type="ECO:0000256" key="10">
    <source>
        <dbReference type="ARBA" id="ARBA00023136"/>
    </source>
</evidence>
<evidence type="ECO:0000256" key="8">
    <source>
        <dbReference type="ARBA" id="ARBA00022989"/>
    </source>
</evidence>
<feature type="non-terminal residue" evidence="15">
    <location>
        <position position="1"/>
    </location>
</feature>
<evidence type="ECO:0000313" key="16">
    <source>
        <dbReference type="Proteomes" id="UP000676336"/>
    </source>
</evidence>
<comment type="caution">
    <text evidence="15">The sequence shown here is derived from an EMBL/GenBank/DDBJ whole genome shotgun (WGS) entry which is preliminary data.</text>
</comment>
<dbReference type="EC" id="2.4.1.-" evidence="12"/>
<comment type="subcellular location">
    <subcellularLocation>
        <location evidence="1">Golgi apparatus membrane</location>
        <topology evidence="1">Single-pass type II membrane protein</topology>
    </subcellularLocation>
    <subcellularLocation>
        <location evidence="12">Golgi apparatus</location>
        <location evidence="12">Golgi stack membrane</location>
        <topology evidence="12">Single-pass type II membrane protein</topology>
    </subcellularLocation>
</comment>
<dbReference type="EMBL" id="CAJOBI010315987">
    <property type="protein sequence ID" value="CAF5176981.1"/>
    <property type="molecule type" value="Genomic_DNA"/>
</dbReference>
<feature type="domain" description="Fucosyltransferase N-terminal" evidence="14">
    <location>
        <begin position="66"/>
        <end position="181"/>
    </location>
</feature>
<dbReference type="PANTHER" id="PTHR48438">
    <property type="entry name" value="ALPHA-(1,3)-FUCOSYLTRANSFERASE C-RELATED"/>
    <property type="match status" value="1"/>
</dbReference>
<protein>
    <recommendedName>
        <fullName evidence="12">Fucosyltransferase</fullName>
        <ecNumber evidence="12">2.4.1.-</ecNumber>
    </recommendedName>
</protein>
<name>A0A8S3H6M9_9BILA</name>
<reference evidence="15" key="1">
    <citation type="submission" date="2021-02" db="EMBL/GenBank/DDBJ databases">
        <authorList>
            <person name="Nowell W R."/>
        </authorList>
    </citation>
    <scope>NUCLEOTIDE SEQUENCE</scope>
</reference>
<evidence type="ECO:0000256" key="1">
    <source>
        <dbReference type="ARBA" id="ARBA00004323"/>
    </source>
</evidence>
<dbReference type="GO" id="GO:0000139">
    <property type="term" value="C:Golgi membrane"/>
    <property type="evidence" value="ECO:0007669"/>
    <property type="project" value="UniProtKB-SubCell"/>
</dbReference>
<comment type="similarity">
    <text evidence="3 12">Belongs to the glycosyltransferase 10 family.</text>
</comment>
<keyword evidence="5 12" id="KW-0808">Transferase</keyword>
<dbReference type="InterPro" id="IPR038577">
    <property type="entry name" value="GT10-like_C_sf"/>
</dbReference>
<evidence type="ECO:0000256" key="9">
    <source>
        <dbReference type="ARBA" id="ARBA00023034"/>
    </source>
</evidence>
<dbReference type="GO" id="GO:0008417">
    <property type="term" value="F:fucosyltransferase activity"/>
    <property type="evidence" value="ECO:0007669"/>
    <property type="project" value="InterPro"/>
</dbReference>
<accession>A0A8S3H6M9</accession>
<evidence type="ECO:0000259" key="14">
    <source>
        <dbReference type="Pfam" id="PF17039"/>
    </source>
</evidence>
<evidence type="ECO:0000256" key="4">
    <source>
        <dbReference type="ARBA" id="ARBA00022676"/>
    </source>
</evidence>
<dbReference type="FunFam" id="3.40.50.11660:FF:000002">
    <property type="entry name" value="Alpha-(1,3)-fucosyltransferase"/>
    <property type="match status" value="1"/>
</dbReference>
<feature type="domain" description="Fucosyltransferase C-terminal" evidence="13">
    <location>
        <begin position="230"/>
        <end position="363"/>
    </location>
</feature>
<keyword evidence="9 12" id="KW-0333">Golgi apparatus</keyword>
<keyword evidence="8" id="KW-1133">Transmembrane helix</keyword>
<evidence type="ECO:0000256" key="6">
    <source>
        <dbReference type="ARBA" id="ARBA00022692"/>
    </source>
</evidence>
<dbReference type="Gene3D" id="3.40.50.11660">
    <property type="entry name" value="Glycosyl transferase family 10, C-terminal domain"/>
    <property type="match status" value="1"/>
</dbReference>
<dbReference type="InterPro" id="IPR055270">
    <property type="entry name" value="Glyco_tran_10_C"/>
</dbReference>
<dbReference type="InterPro" id="IPR031481">
    <property type="entry name" value="Glyco_tran_10_N"/>
</dbReference>